<evidence type="ECO:0000313" key="2">
    <source>
        <dbReference type="Proteomes" id="UP001175226"/>
    </source>
</evidence>
<sequence length="258" mass="29871">MREQLLDSFKGISIWNVLSHITVPRHQRCRDQVLGFVVDKFIELAQRVAVMDDKTLMLPTGLPLKDNFCRKVVMFRLFQQLLGDKVFPAIIRPQLGDPHFKSNICTVNSELGYVDPKLDEASICDVMDYEFGRDLSTRATTAAHVAKHFDYVEKNWPQPVNLETKLDCTWQFRDGMKWTKSRTCAVCTRELKCGDLLKTNIYKETEIERVCKRLNFHLLKFEDNDQGVALLDHPVLARYMLDGAGWVDRKLIVCLECE</sequence>
<accession>A0AA39MEZ0</accession>
<proteinExistence type="predicted"/>
<dbReference type="Proteomes" id="UP001175226">
    <property type="component" value="Unassembled WGS sequence"/>
</dbReference>
<dbReference type="AlphaFoldDB" id="A0AA39MEZ0"/>
<gene>
    <name evidence="1" type="ORF">EV421DRAFT_1742359</name>
</gene>
<dbReference type="EMBL" id="JAUEPT010000095">
    <property type="protein sequence ID" value="KAK0432391.1"/>
    <property type="molecule type" value="Genomic_DNA"/>
</dbReference>
<name>A0AA39MEZ0_9AGAR</name>
<protein>
    <submittedName>
        <fullName evidence="1">Uncharacterized protein</fullName>
    </submittedName>
</protein>
<comment type="caution">
    <text evidence="1">The sequence shown here is derived from an EMBL/GenBank/DDBJ whole genome shotgun (WGS) entry which is preliminary data.</text>
</comment>
<keyword evidence="2" id="KW-1185">Reference proteome</keyword>
<reference evidence="1" key="1">
    <citation type="submission" date="2023-06" db="EMBL/GenBank/DDBJ databases">
        <authorList>
            <consortium name="Lawrence Berkeley National Laboratory"/>
            <person name="Ahrendt S."/>
            <person name="Sahu N."/>
            <person name="Indic B."/>
            <person name="Wong-Bajracharya J."/>
            <person name="Merenyi Z."/>
            <person name="Ke H.-M."/>
            <person name="Monk M."/>
            <person name="Kocsube S."/>
            <person name="Drula E."/>
            <person name="Lipzen A."/>
            <person name="Balint B."/>
            <person name="Henrissat B."/>
            <person name="Andreopoulos B."/>
            <person name="Martin F.M."/>
            <person name="Harder C.B."/>
            <person name="Rigling D."/>
            <person name="Ford K.L."/>
            <person name="Foster G.D."/>
            <person name="Pangilinan J."/>
            <person name="Papanicolaou A."/>
            <person name="Barry K."/>
            <person name="LaButti K."/>
            <person name="Viragh M."/>
            <person name="Koriabine M."/>
            <person name="Yan M."/>
            <person name="Riley R."/>
            <person name="Champramary S."/>
            <person name="Plett K.L."/>
            <person name="Tsai I.J."/>
            <person name="Slot J."/>
            <person name="Sipos G."/>
            <person name="Plett J."/>
            <person name="Nagy L.G."/>
            <person name="Grigoriev I.V."/>
        </authorList>
    </citation>
    <scope>NUCLEOTIDE SEQUENCE</scope>
    <source>
        <strain evidence="1">FPL87.14</strain>
    </source>
</reference>
<organism evidence="1 2">
    <name type="scientific">Armillaria borealis</name>
    <dbReference type="NCBI Taxonomy" id="47425"/>
    <lineage>
        <taxon>Eukaryota</taxon>
        <taxon>Fungi</taxon>
        <taxon>Dikarya</taxon>
        <taxon>Basidiomycota</taxon>
        <taxon>Agaricomycotina</taxon>
        <taxon>Agaricomycetes</taxon>
        <taxon>Agaricomycetidae</taxon>
        <taxon>Agaricales</taxon>
        <taxon>Marasmiineae</taxon>
        <taxon>Physalacriaceae</taxon>
        <taxon>Armillaria</taxon>
    </lineage>
</organism>
<evidence type="ECO:0000313" key="1">
    <source>
        <dbReference type="EMBL" id="KAK0432391.1"/>
    </source>
</evidence>